<keyword evidence="3" id="KW-1185">Reference proteome</keyword>
<evidence type="ECO:0000313" key="3">
    <source>
        <dbReference type="Proteomes" id="UP000286045"/>
    </source>
</evidence>
<protein>
    <recommendedName>
        <fullName evidence="1">Clr5 domain-containing protein</fullName>
    </recommendedName>
</protein>
<comment type="caution">
    <text evidence="2">The sequence shown here is derived from an EMBL/GenBank/DDBJ whole genome shotgun (WGS) entry which is preliminary data.</text>
</comment>
<reference evidence="2 3" key="1">
    <citation type="submission" date="2018-12" db="EMBL/GenBank/DDBJ databases">
        <title>Draft genome sequence of Xylaria grammica IHI A82.</title>
        <authorList>
            <person name="Buettner E."/>
            <person name="Kellner H."/>
        </authorList>
    </citation>
    <scope>NUCLEOTIDE SEQUENCE [LARGE SCALE GENOMIC DNA]</scope>
    <source>
        <strain evidence="2 3">IHI A82</strain>
    </source>
</reference>
<evidence type="ECO:0000313" key="2">
    <source>
        <dbReference type="EMBL" id="RWA04437.1"/>
    </source>
</evidence>
<sequence length="170" mass="19999">MASDDWEQHKLSIVSMYLIDRQPLQHIVSYMKEHHNFDKKPNQYQYRLQTWGVKKNATKDIWAYIAHRVRKRERKGKMPKVMLYGVPIPEARLRKEIQRYTSIPTAADFGKRAPSPKTPEGGLIHVRSPSVIESDLWPETLPWFQFELKLRTFASAAPNVWSSKRLLNDI</sequence>
<evidence type="ECO:0000259" key="1">
    <source>
        <dbReference type="Pfam" id="PF14420"/>
    </source>
</evidence>
<organism evidence="2 3">
    <name type="scientific">Xylaria grammica</name>
    <dbReference type="NCBI Taxonomy" id="363999"/>
    <lineage>
        <taxon>Eukaryota</taxon>
        <taxon>Fungi</taxon>
        <taxon>Dikarya</taxon>
        <taxon>Ascomycota</taxon>
        <taxon>Pezizomycotina</taxon>
        <taxon>Sordariomycetes</taxon>
        <taxon>Xylariomycetidae</taxon>
        <taxon>Xylariales</taxon>
        <taxon>Xylariaceae</taxon>
        <taxon>Xylaria</taxon>
    </lineage>
</organism>
<dbReference type="AlphaFoldDB" id="A0A439CQL1"/>
<accession>A0A439CQL1</accession>
<dbReference type="Proteomes" id="UP000286045">
    <property type="component" value="Unassembled WGS sequence"/>
</dbReference>
<dbReference type="EMBL" id="RYZI01000569">
    <property type="protein sequence ID" value="RWA04437.1"/>
    <property type="molecule type" value="Genomic_DNA"/>
</dbReference>
<name>A0A439CQL1_9PEZI</name>
<dbReference type="Pfam" id="PF14420">
    <property type="entry name" value="Clr5"/>
    <property type="match status" value="1"/>
</dbReference>
<dbReference type="PANTHER" id="PTHR38788:SF3">
    <property type="entry name" value="CLR5 DOMAIN-CONTAINING PROTEIN"/>
    <property type="match status" value="1"/>
</dbReference>
<dbReference type="PANTHER" id="PTHR38788">
    <property type="entry name" value="CLR5 DOMAIN-CONTAINING PROTEIN"/>
    <property type="match status" value="1"/>
</dbReference>
<proteinExistence type="predicted"/>
<feature type="domain" description="Clr5" evidence="1">
    <location>
        <begin position="3"/>
        <end position="55"/>
    </location>
</feature>
<dbReference type="InterPro" id="IPR025676">
    <property type="entry name" value="Clr5_dom"/>
</dbReference>
<gene>
    <name evidence="2" type="ORF">EKO27_g10669</name>
</gene>